<gene>
    <name evidence="1" type="ORF">GCM10022409_08000</name>
</gene>
<dbReference type="InterPro" id="IPR010732">
    <property type="entry name" value="T6SS_TssG-like"/>
</dbReference>
<accession>A0ABP7THY2</accession>
<dbReference type="Proteomes" id="UP001501469">
    <property type="component" value="Unassembled WGS sequence"/>
</dbReference>
<evidence type="ECO:0000313" key="1">
    <source>
        <dbReference type="EMBL" id="GAA4026424.1"/>
    </source>
</evidence>
<dbReference type="Pfam" id="PF06996">
    <property type="entry name" value="T6SS_TssG"/>
    <property type="match status" value="1"/>
</dbReference>
<organism evidence="1 2">
    <name type="scientific">Hymenobacter glaciei</name>
    <dbReference type="NCBI Taxonomy" id="877209"/>
    <lineage>
        <taxon>Bacteria</taxon>
        <taxon>Pseudomonadati</taxon>
        <taxon>Bacteroidota</taxon>
        <taxon>Cytophagia</taxon>
        <taxon>Cytophagales</taxon>
        <taxon>Hymenobacteraceae</taxon>
        <taxon>Hymenobacter</taxon>
    </lineage>
</organism>
<dbReference type="EMBL" id="BAABDK010000006">
    <property type="protein sequence ID" value="GAA4026424.1"/>
    <property type="molecule type" value="Genomic_DNA"/>
</dbReference>
<proteinExistence type="predicted"/>
<name>A0ABP7THY2_9BACT</name>
<reference evidence="2" key="1">
    <citation type="journal article" date="2019" name="Int. J. Syst. Evol. Microbiol.">
        <title>The Global Catalogue of Microorganisms (GCM) 10K type strain sequencing project: providing services to taxonomists for standard genome sequencing and annotation.</title>
        <authorList>
            <consortium name="The Broad Institute Genomics Platform"/>
            <consortium name="The Broad Institute Genome Sequencing Center for Infectious Disease"/>
            <person name="Wu L."/>
            <person name="Ma J."/>
        </authorList>
    </citation>
    <scope>NUCLEOTIDE SEQUENCE [LARGE SCALE GENOMIC DNA]</scope>
    <source>
        <strain evidence="2">JCM 17225</strain>
    </source>
</reference>
<sequence>MRARAGPRTLSFPVSETTSVHRLLAQLRRQPFDLRLEVILAELLTQGYEFDDFLIRPVGLFSRRYRRDLGTVRDEDFERSGRPVVRTVLEVHREGLYDALPQQVFHQPGTDSTDAPPGPRAMVEDIRHQRRKEKSTRLFFLPFEQEFYHFRVLIEQEERRYFTNLSARWYNEALARFWNVADSGLPPGPLTNLLYLLPLAHSIAGDLPRTRQCFESVLGQAVQLRVVAPLCHPVVAPAASGARQPGAGGSALGNLALGRDLVLGGDYQETLPALEISLLGLSVAQLEAYLGEEWPAKALALLCEYFVAFETDVVLRYEMATAEPEFVLGEGENAPVLGFTTAGI</sequence>
<evidence type="ECO:0008006" key="3">
    <source>
        <dbReference type="Google" id="ProtNLM"/>
    </source>
</evidence>
<comment type="caution">
    <text evidence="1">The sequence shown here is derived from an EMBL/GenBank/DDBJ whole genome shotgun (WGS) entry which is preliminary data.</text>
</comment>
<keyword evidence="2" id="KW-1185">Reference proteome</keyword>
<protein>
    <recommendedName>
        <fullName evidence="3">Type VI secretion system baseplate subunit TssG</fullName>
    </recommendedName>
</protein>
<evidence type="ECO:0000313" key="2">
    <source>
        <dbReference type="Proteomes" id="UP001501469"/>
    </source>
</evidence>